<evidence type="ECO:0000313" key="2">
    <source>
        <dbReference type="Proteomes" id="UP000298061"/>
    </source>
</evidence>
<evidence type="ECO:0000313" key="1">
    <source>
        <dbReference type="EMBL" id="TFY81737.1"/>
    </source>
</evidence>
<gene>
    <name evidence="1" type="ORF">EWM64_g2279</name>
</gene>
<dbReference type="Gene3D" id="3.40.630.30">
    <property type="match status" value="1"/>
</dbReference>
<dbReference type="Proteomes" id="UP000298061">
    <property type="component" value="Unassembled WGS sequence"/>
</dbReference>
<protein>
    <recommendedName>
        <fullName evidence="3">N-acetyltransferase domain-containing protein</fullName>
    </recommendedName>
</protein>
<organism evidence="1 2">
    <name type="scientific">Hericium alpestre</name>
    <dbReference type="NCBI Taxonomy" id="135208"/>
    <lineage>
        <taxon>Eukaryota</taxon>
        <taxon>Fungi</taxon>
        <taxon>Dikarya</taxon>
        <taxon>Basidiomycota</taxon>
        <taxon>Agaricomycotina</taxon>
        <taxon>Agaricomycetes</taxon>
        <taxon>Russulales</taxon>
        <taxon>Hericiaceae</taxon>
        <taxon>Hericium</taxon>
    </lineage>
</organism>
<comment type="caution">
    <text evidence="1">The sequence shown here is derived from an EMBL/GenBank/DDBJ whole genome shotgun (WGS) entry which is preliminary data.</text>
</comment>
<keyword evidence="2" id="KW-1185">Reference proteome</keyword>
<dbReference type="OrthoDB" id="544277at2759"/>
<proteinExistence type="predicted"/>
<evidence type="ECO:0008006" key="3">
    <source>
        <dbReference type="Google" id="ProtNLM"/>
    </source>
</evidence>
<dbReference type="AlphaFoldDB" id="A0A4Z0A5X4"/>
<name>A0A4Z0A5X4_9AGAM</name>
<accession>A0A4Z0A5X4</accession>
<dbReference type="EMBL" id="SFCI01000179">
    <property type="protein sequence ID" value="TFY81737.1"/>
    <property type="molecule type" value="Genomic_DNA"/>
</dbReference>
<sequence length="252" mass="28205">MAEASPPPAPAPYVRPARRDELDALAVLARRAFIDDPVFNYSANLKEPLSNDVDNSKRRTLEACHCMLFKMAFGLKARVMVVAVPEASSEKETSRKTKERLAATCIWMPPGKRMGFEHPMILLRSGIFRVIRGWGVNGLMRLGLEYPDGIEKTWKSIWKEQKIKDDQGKGYLSLLVHEMFAKMPEEIIMLDASTSKSRDQYVHLGFRLEKPFMVGKGKANSVGYSEKGGPGMELYGMAKWGSLAHSPGQKDA</sequence>
<reference evidence="1 2" key="1">
    <citation type="submission" date="2019-02" db="EMBL/GenBank/DDBJ databases">
        <title>Genome sequencing of the rare red list fungi Hericium alpestre (H. flagellum).</title>
        <authorList>
            <person name="Buettner E."/>
            <person name="Kellner H."/>
        </authorList>
    </citation>
    <scope>NUCLEOTIDE SEQUENCE [LARGE SCALE GENOMIC DNA]</scope>
    <source>
        <strain evidence="1 2">DSM 108284</strain>
    </source>
</reference>